<evidence type="ECO:0000256" key="2">
    <source>
        <dbReference type="ARBA" id="ARBA00022692"/>
    </source>
</evidence>
<keyword evidence="6" id="KW-1185">Reference proteome</keyword>
<evidence type="ECO:0000256" key="4">
    <source>
        <dbReference type="ARBA" id="ARBA00023136"/>
    </source>
</evidence>
<gene>
    <name evidence="5" type="ORF">Ciccas_004922</name>
</gene>
<dbReference type="EMBL" id="JBJKFK010000540">
    <property type="protein sequence ID" value="KAL3316434.1"/>
    <property type="molecule type" value="Genomic_DNA"/>
</dbReference>
<keyword evidence="2" id="KW-0812">Transmembrane</keyword>
<protein>
    <submittedName>
        <fullName evidence="5">Uncharacterized protein</fullName>
    </submittedName>
</protein>
<proteinExistence type="predicted"/>
<evidence type="ECO:0000256" key="3">
    <source>
        <dbReference type="ARBA" id="ARBA00022989"/>
    </source>
</evidence>
<keyword evidence="4" id="KW-0472">Membrane</keyword>
<dbReference type="AlphaFoldDB" id="A0ABD2QA52"/>
<comment type="caution">
    <text evidence="5">The sequence shown here is derived from an EMBL/GenBank/DDBJ whole genome shotgun (WGS) entry which is preliminary data.</text>
</comment>
<evidence type="ECO:0000313" key="6">
    <source>
        <dbReference type="Proteomes" id="UP001626550"/>
    </source>
</evidence>
<evidence type="ECO:0000313" key="5">
    <source>
        <dbReference type="EMBL" id="KAL3316434.1"/>
    </source>
</evidence>
<dbReference type="Proteomes" id="UP001626550">
    <property type="component" value="Unassembled WGS sequence"/>
</dbReference>
<dbReference type="InterPro" id="IPR038599">
    <property type="entry name" value="LAP1C-like_C_sf"/>
</dbReference>
<dbReference type="GO" id="GO:0016020">
    <property type="term" value="C:membrane"/>
    <property type="evidence" value="ECO:0007669"/>
    <property type="project" value="UniProtKB-SubCell"/>
</dbReference>
<comment type="subcellular location">
    <subcellularLocation>
        <location evidence="1">Membrane</location>
    </subcellularLocation>
</comment>
<sequence>MFVRDERLSDSEFTCFLERFHKIVLASKYLKKPCNVHGFTTNTTKDQIDHEYRDGTRCFHFSNIDRVVDRSILFLHGATDYENSSYKPSIFSLSLSQDFPKIEKAQLSRAVRNHLHSAWDSTLGADEVDALASRILPTVIRVQDKVGC</sequence>
<organism evidence="5 6">
    <name type="scientific">Cichlidogyrus casuarinus</name>
    <dbReference type="NCBI Taxonomy" id="1844966"/>
    <lineage>
        <taxon>Eukaryota</taxon>
        <taxon>Metazoa</taxon>
        <taxon>Spiralia</taxon>
        <taxon>Lophotrochozoa</taxon>
        <taxon>Platyhelminthes</taxon>
        <taxon>Monogenea</taxon>
        <taxon>Monopisthocotylea</taxon>
        <taxon>Dactylogyridea</taxon>
        <taxon>Ancyrocephalidae</taxon>
        <taxon>Cichlidogyrus</taxon>
    </lineage>
</organism>
<reference evidence="5 6" key="1">
    <citation type="submission" date="2024-11" db="EMBL/GenBank/DDBJ databases">
        <title>Adaptive evolution of stress response genes in parasites aligns with host niche diversity.</title>
        <authorList>
            <person name="Hahn C."/>
            <person name="Resl P."/>
        </authorList>
    </citation>
    <scope>NUCLEOTIDE SEQUENCE [LARGE SCALE GENOMIC DNA]</scope>
    <source>
        <strain evidence="5">EGGRZ-B1_66</strain>
        <tissue evidence="5">Body</tissue>
    </source>
</reference>
<accession>A0ABD2QA52</accession>
<keyword evidence="3" id="KW-1133">Transmembrane helix</keyword>
<evidence type="ECO:0000256" key="1">
    <source>
        <dbReference type="ARBA" id="ARBA00004370"/>
    </source>
</evidence>
<dbReference type="Gene3D" id="3.40.50.12190">
    <property type="match status" value="1"/>
</dbReference>
<name>A0ABD2QA52_9PLAT</name>